<name>A0AAV6IID7_9ERIC</name>
<dbReference type="EMBL" id="JACTNZ010000010">
    <property type="protein sequence ID" value="KAG5527293.1"/>
    <property type="molecule type" value="Genomic_DNA"/>
</dbReference>
<protein>
    <submittedName>
        <fullName evidence="1">Uncharacterized protein</fullName>
    </submittedName>
</protein>
<keyword evidence="2" id="KW-1185">Reference proteome</keyword>
<proteinExistence type="predicted"/>
<evidence type="ECO:0000313" key="2">
    <source>
        <dbReference type="Proteomes" id="UP000823749"/>
    </source>
</evidence>
<evidence type="ECO:0000313" key="1">
    <source>
        <dbReference type="EMBL" id="KAG5527293.1"/>
    </source>
</evidence>
<sequence length="180" mass="20275">MAQFSDLDLSFEGMSVQEAPITPTLERVSTNSIAGRVVREHSYSSSSSSSPKFLIGVDEDSAVNNNWDQYASSHSTSPTSNWEVEHMNPPTDRVLVVMDYPPVGTFFHHHRSLTMSRYYVASVMEFPHLSLLDSLLSSSLCPPFYRVEEKKAYGFASYRHRRAKTKTRLALDSESVRCDG</sequence>
<organism evidence="1 2">
    <name type="scientific">Rhododendron griersonianum</name>
    <dbReference type="NCBI Taxonomy" id="479676"/>
    <lineage>
        <taxon>Eukaryota</taxon>
        <taxon>Viridiplantae</taxon>
        <taxon>Streptophyta</taxon>
        <taxon>Embryophyta</taxon>
        <taxon>Tracheophyta</taxon>
        <taxon>Spermatophyta</taxon>
        <taxon>Magnoliopsida</taxon>
        <taxon>eudicotyledons</taxon>
        <taxon>Gunneridae</taxon>
        <taxon>Pentapetalae</taxon>
        <taxon>asterids</taxon>
        <taxon>Ericales</taxon>
        <taxon>Ericaceae</taxon>
        <taxon>Ericoideae</taxon>
        <taxon>Rhodoreae</taxon>
        <taxon>Rhododendron</taxon>
    </lineage>
</organism>
<accession>A0AAV6IID7</accession>
<dbReference type="AlphaFoldDB" id="A0AAV6IID7"/>
<gene>
    <name evidence="1" type="ORF">RHGRI_028253</name>
</gene>
<reference evidence="1" key="1">
    <citation type="submission" date="2020-08" db="EMBL/GenBank/DDBJ databases">
        <title>Plant Genome Project.</title>
        <authorList>
            <person name="Zhang R.-G."/>
        </authorList>
    </citation>
    <scope>NUCLEOTIDE SEQUENCE</scope>
    <source>
        <strain evidence="1">WSP0</strain>
        <tissue evidence="1">Leaf</tissue>
    </source>
</reference>
<dbReference type="Proteomes" id="UP000823749">
    <property type="component" value="Chromosome 10"/>
</dbReference>
<comment type="caution">
    <text evidence="1">The sequence shown here is derived from an EMBL/GenBank/DDBJ whole genome shotgun (WGS) entry which is preliminary data.</text>
</comment>